<dbReference type="InterPro" id="IPR036075">
    <property type="entry name" value="ARMT-1-like_metal-bd_sf"/>
</dbReference>
<dbReference type="AlphaFoldDB" id="A0A1K1LCX3"/>
<dbReference type="KEGG" id="dpg:DESPIGER_0657"/>
<dbReference type="Gene3D" id="3.40.50.10880">
    <property type="entry name" value="Uncharacterised protein PF01937, DUF89, domain 3"/>
    <property type="match status" value="1"/>
</dbReference>
<accession>A0A1K1LCX3</accession>
<dbReference type="InterPro" id="IPR002791">
    <property type="entry name" value="ARMT1-like_metal-bd"/>
</dbReference>
<reference evidence="3" key="1">
    <citation type="submission" date="2016-10" db="EMBL/GenBank/DDBJ databases">
        <authorList>
            <person name="Wegmann U."/>
        </authorList>
    </citation>
    <scope>NUCLEOTIDE SEQUENCE [LARGE SCALE GENOMIC DNA]</scope>
</reference>
<gene>
    <name evidence="2" type="ORF">DESPIGER_0657</name>
</gene>
<dbReference type="RefSeq" id="WP_072333049.1">
    <property type="nucleotide sequence ID" value="NZ_CALJDE010000009.1"/>
</dbReference>
<dbReference type="SUPFAM" id="SSF111321">
    <property type="entry name" value="AF1104-like"/>
    <property type="match status" value="1"/>
</dbReference>
<evidence type="ECO:0000313" key="2">
    <source>
        <dbReference type="EMBL" id="SFV72541.1"/>
    </source>
</evidence>
<dbReference type="Pfam" id="PF01937">
    <property type="entry name" value="ARMT1-like_dom"/>
    <property type="match status" value="1"/>
</dbReference>
<sequence>MDGNTPRRMADVRLGKDACFDAWLYNLFIDNNLVHDLNPHIVVSPEQLRFMVAGGPGSVYLPCSDAMFALLCEQDMPRKLQKEYNRAWRILVRLVRSLVTDRMQRRALLLFCRYRFRSAVAQHTLLPPRLIKRMTNIVLAQGLGDGDPWQQRRHALNILQREILRSESVRAALEGMPAAPLPDTLEAARARLDACSLLRHLFLSAYTLELETSVPDRAFLEGEFHRAEQKAAELEGYMDELASRPRTILYLCDADGGVIFDLAVVRKLLRMQHRVIFAVKDGFFFYAPTMDDVEEDPVLREELKQDYIVRDAQLSKNQLLRHLREHRLLVISDGTRERLNLYRVSISFSRAWKEADLILAKGWRSADMLLGTSCEFTRDILCYWHDGTDMHLALRRHAPGVKKLTEQDVAAHADGIIARMREARMSGRTVMFYSCIIGSIPGETQTAISLARIFVGDLRKRLDNVLIVNPAEHFVEGMDGDDLMFMWERVQRSGFIDVWRFQTFADIEESFRLMGRKVPPIWSGKDATFSTGCTQEMRIALDVQRQNREMQIIGPDPARFTRRGEYGVGKYFDATISRS</sequence>
<dbReference type="Proteomes" id="UP000186323">
    <property type="component" value="Chromosome I"/>
</dbReference>
<organism evidence="2 3">
    <name type="scientific">Desulfovibrio piger</name>
    <dbReference type="NCBI Taxonomy" id="901"/>
    <lineage>
        <taxon>Bacteria</taxon>
        <taxon>Pseudomonadati</taxon>
        <taxon>Thermodesulfobacteriota</taxon>
        <taxon>Desulfovibrionia</taxon>
        <taxon>Desulfovibrionales</taxon>
        <taxon>Desulfovibrionaceae</taxon>
        <taxon>Desulfovibrio</taxon>
    </lineage>
</organism>
<protein>
    <recommendedName>
        <fullName evidence="1">Damage-control phosphatase ARMT1-like metal-binding domain-containing protein</fullName>
    </recommendedName>
</protein>
<evidence type="ECO:0000313" key="3">
    <source>
        <dbReference type="Proteomes" id="UP000186323"/>
    </source>
</evidence>
<name>A0A1K1LCX3_9BACT</name>
<keyword evidence="3" id="KW-1185">Reference proteome</keyword>
<proteinExistence type="predicted"/>
<evidence type="ECO:0000259" key="1">
    <source>
        <dbReference type="Pfam" id="PF01937"/>
    </source>
</evidence>
<feature type="domain" description="Damage-control phosphatase ARMT1-like metal-binding" evidence="1">
    <location>
        <begin position="238"/>
        <end position="362"/>
    </location>
</feature>
<dbReference type="EMBL" id="LT630450">
    <property type="protein sequence ID" value="SFV72541.1"/>
    <property type="molecule type" value="Genomic_DNA"/>
</dbReference>